<dbReference type="GO" id="GO:0010389">
    <property type="term" value="P:regulation of G2/M transition of mitotic cell cycle"/>
    <property type="evidence" value="ECO:0007669"/>
    <property type="project" value="TreeGrafter"/>
</dbReference>
<dbReference type="InterPro" id="IPR050108">
    <property type="entry name" value="CDK"/>
</dbReference>
<accession>A0AAV9HY34</accession>
<evidence type="ECO:0000313" key="8">
    <source>
        <dbReference type="EMBL" id="KAK4465769.1"/>
    </source>
</evidence>
<dbReference type="GO" id="GO:0004693">
    <property type="term" value="F:cyclin-dependent protein serine/threonine kinase activity"/>
    <property type="evidence" value="ECO:0007669"/>
    <property type="project" value="UniProtKB-EC"/>
</dbReference>
<dbReference type="InterPro" id="IPR000719">
    <property type="entry name" value="Prot_kinase_dom"/>
</dbReference>
<dbReference type="GO" id="GO:0007165">
    <property type="term" value="P:signal transduction"/>
    <property type="evidence" value="ECO:0007669"/>
    <property type="project" value="TreeGrafter"/>
</dbReference>
<dbReference type="EC" id="2.7.11.22" evidence="1"/>
<dbReference type="SUPFAM" id="SSF56112">
    <property type="entry name" value="Protein kinase-like (PK-like)"/>
    <property type="match status" value="1"/>
</dbReference>
<reference evidence="8" key="2">
    <citation type="submission" date="2023-06" db="EMBL/GenBank/DDBJ databases">
        <authorList>
            <consortium name="Lawrence Berkeley National Laboratory"/>
            <person name="Mondo S.J."/>
            <person name="Hensen N."/>
            <person name="Bonometti L."/>
            <person name="Westerberg I."/>
            <person name="Brannstrom I.O."/>
            <person name="Guillou S."/>
            <person name="Cros-Aarteil S."/>
            <person name="Calhoun S."/>
            <person name="Haridas S."/>
            <person name="Kuo A."/>
            <person name="Pangilinan J."/>
            <person name="Riley R."/>
            <person name="Labutti K."/>
            <person name="Andreopoulos B."/>
            <person name="Lipzen A."/>
            <person name="Chen C."/>
            <person name="Yanf M."/>
            <person name="Daum C."/>
            <person name="Ng V."/>
            <person name="Clum A."/>
            <person name="Steindorff A."/>
            <person name="Ohm R."/>
            <person name="Martin F."/>
            <person name="Silar P."/>
            <person name="Natvig D."/>
            <person name="Lalanne C."/>
            <person name="Gautier V."/>
            <person name="Ament-Velasquez S.L."/>
            <person name="Kruys A."/>
            <person name="Hutchinson M.I."/>
            <person name="Powell A.J."/>
            <person name="Barry K."/>
            <person name="Miller A.N."/>
            <person name="Grigoriev I.V."/>
            <person name="Debuchy R."/>
            <person name="Gladieux P."/>
            <person name="Thoren M.H."/>
            <person name="Johannesson H."/>
        </authorList>
    </citation>
    <scope>NUCLEOTIDE SEQUENCE</scope>
    <source>
        <strain evidence="8">PSN324</strain>
    </source>
</reference>
<dbReference type="GO" id="GO:0000307">
    <property type="term" value="C:cyclin-dependent protein kinase holoenzyme complex"/>
    <property type="evidence" value="ECO:0007669"/>
    <property type="project" value="TreeGrafter"/>
</dbReference>
<evidence type="ECO:0000256" key="5">
    <source>
        <dbReference type="ARBA" id="ARBA00048367"/>
    </source>
</evidence>
<feature type="compositionally biased region" description="Low complexity" evidence="6">
    <location>
        <begin position="63"/>
        <end position="72"/>
    </location>
</feature>
<dbReference type="EMBL" id="MU864936">
    <property type="protein sequence ID" value="KAK4465769.1"/>
    <property type="molecule type" value="Genomic_DNA"/>
</dbReference>
<dbReference type="AlphaFoldDB" id="A0AAV9HY34"/>
<dbReference type="PROSITE" id="PS50011">
    <property type="entry name" value="PROTEIN_KINASE_DOM"/>
    <property type="match status" value="1"/>
</dbReference>
<comment type="catalytic activity">
    <reaction evidence="5">
        <text>L-seryl-[protein] + ATP = O-phospho-L-seryl-[protein] + ADP + H(+)</text>
        <dbReference type="Rhea" id="RHEA:17989"/>
        <dbReference type="Rhea" id="RHEA-COMP:9863"/>
        <dbReference type="Rhea" id="RHEA-COMP:11604"/>
        <dbReference type="ChEBI" id="CHEBI:15378"/>
        <dbReference type="ChEBI" id="CHEBI:29999"/>
        <dbReference type="ChEBI" id="CHEBI:30616"/>
        <dbReference type="ChEBI" id="CHEBI:83421"/>
        <dbReference type="ChEBI" id="CHEBI:456216"/>
        <dbReference type="EC" id="2.7.11.22"/>
    </reaction>
</comment>
<feature type="domain" description="Protein kinase" evidence="7">
    <location>
        <begin position="97"/>
        <end position="382"/>
    </location>
</feature>
<dbReference type="InterPro" id="IPR011009">
    <property type="entry name" value="Kinase-like_dom_sf"/>
</dbReference>
<gene>
    <name evidence="8" type="ORF">QBC42DRAFT_217698</name>
</gene>
<keyword evidence="8" id="KW-0418">Kinase</keyword>
<dbReference type="Proteomes" id="UP001321749">
    <property type="component" value="Unassembled WGS sequence"/>
</dbReference>
<comment type="caution">
    <text evidence="8">The sequence shown here is derived from an EMBL/GenBank/DDBJ whole genome shotgun (WGS) entry which is preliminary data.</text>
</comment>
<evidence type="ECO:0000259" key="7">
    <source>
        <dbReference type="PROSITE" id="PS50011"/>
    </source>
</evidence>
<dbReference type="GO" id="GO:0005524">
    <property type="term" value="F:ATP binding"/>
    <property type="evidence" value="ECO:0007669"/>
    <property type="project" value="UniProtKB-KW"/>
</dbReference>
<comment type="catalytic activity">
    <reaction evidence="4">
        <text>L-threonyl-[protein] + ATP = O-phospho-L-threonyl-[protein] + ADP + H(+)</text>
        <dbReference type="Rhea" id="RHEA:46608"/>
        <dbReference type="Rhea" id="RHEA-COMP:11060"/>
        <dbReference type="Rhea" id="RHEA-COMP:11605"/>
        <dbReference type="ChEBI" id="CHEBI:15378"/>
        <dbReference type="ChEBI" id="CHEBI:30013"/>
        <dbReference type="ChEBI" id="CHEBI:30616"/>
        <dbReference type="ChEBI" id="CHEBI:61977"/>
        <dbReference type="ChEBI" id="CHEBI:456216"/>
        <dbReference type="EC" id="2.7.11.22"/>
    </reaction>
</comment>
<evidence type="ECO:0000256" key="4">
    <source>
        <dbReference type="ARBA" id="ARBA00047811"/>
    </source>
</evidence>
<dbReference type="GO" id="GO:0005737">
    <property type="term" value="C:cytoplasm"/>
    <property type="evidence" value="ECO:0007669"/>
    <property type="project" value="TreeGrafter"/>
</dbReference>
<name>A0AAV9HY34_9PEZI</name>
<reference evidence="8" key="1">
    <citation type="journal article" date="2023" name="Mol. Phylogenet. Evol.">
        <title>Genome-scale phylogeny and comparative genomics of the fungal order Sordariales.</title>
        <authorList>
            <person name="Hensen N."/>
            <person name="Bonometti L."/>
            <person name="Westerberg I."/>
            <person name="Brannstrom I.O."/>
            <person name="Guillou S."/>
            <person name="Cros-Aarteil S."/>
            <person name="Calhoun S."/>
            <person name="Haridas S."/>
            <person name="Kuo A."/>
            <person name="Mondo S."/>
            <person name="Pangilinan J."/>
            <person name="Riley R."/>
            <person name="LaButti K."/>
            <person name="Andreopoulos B."/>
            <person name="Lipzen A."/>
            <person name="Chen C."/>
            <person name="Yan M."/>
            <person name="Daum C."/>
            <person name="Ng V."/>
            <person name="Clum A."/>
            <person name="Steindorff A."/>
            <person name="Ohm R.A."/>
            <person name="Martin F."/>
            <person name="Silar P."/>
            <person name="Natvig D.O."/>
            <person name="Lalanne C."/>
            <person name="Gautier V."/>
            <person name="Ament-Velasquez S.L."/>
            <person name="Kruys A."/>
            <person name="Hutchinson M.I."/>
            <person name="Powell A.J."/>
            <person name="Barry K."/>
            <person name="Miller A.N."/>
            <person name="Grigoriev I.V."/>
            <person name="Debuchy R."/>
            <person name="Gladieux P."/>
            <person name="Hiltunen Thoren M."/>
            <person name="Johannesson H."/>
        </authorList>
    </citation>
    <scope>NUCLEOTIDE SEQUENCE</scope>
    <source>
        <strain evidence="8">PSN324</strain>
    </source>
</reference>
<keyword evidence="3" id="KW-0067">ATP-binding</keyword>
<evidence type="ECO:0000256" key="2">
    <source>
        <dbReference type="ARBA" id="ARBA00022741"/>
    </source>
</evidence>
<feature type="compositionally biased region" description="Pro residues" evidence="6">
    <location>
        <begin position="73"/>
        <end position="83"/>
    </location>
</feature>
<dbReference type="Gene3D" id="1.10.510.10">
    <property type="entry name" value="Transferase(Phosphotransferase) domain 1"/>
    <property type="match status" value="1"/>
</dbReference>
<dbReference type="PANTHER" id="PTHR24056">
    <property type="entry name" value="CELL DIVISION PROTEIN KINASE"/>
    <property type="match status" value="1"/>
</dbReference>
<organism evidence="8 9">
    <name type="scientific">Cladorrhinum samala</name>
    <dbReference type="NCBI Taxonomy" id="585594"/>
    <lineage>
        <taxon>Eukaryota</taxon>
        <taxon>Fungi</taxon>
        <taxon>Dikarya</taxon>
        <taxon>Ascomycota</taxon>
        <taxon>Pezizomycotina</taxon>
        <taxon>Sordariomycetes</taxon>
        <taxon>Sordariomycetidae</taxon>
        <taxon>Sordariales</taxon>
        <taxon>Podosporaceae</taxon>
        <taxon>Cladorrhinum</taxon>
    </lineage>
</organism>
<evidence type="ECO:0000313" key="9">
    <source>
        <dbReference type="Proteomes" id="UP001321749"/>
    </source>
</evidence>
<proteinExistence type="predicted"/>
<feature type="region of interest" description="Disordered" evidence="6">
    <location>
        <begin position="63"/>
        <end position="91"/>
    </location>
</feature>
<keyword evidence="8" id="KW-0808">Transferase</keyword>
<dbReference type="PANTHER" id="PTHR24056:SF576">
    <property type="entry name" value="SERINE_THREONINE-PROTEIN KINASE CSK1"/>
    <property type="match status" value="1"/>
</dbReference>
<dbReference type="Pfam" id="PF00069">
    <property type="entry name" value="Pkinase"/>
    <property type="match status" value="1"/>
</dbReference>
<dbReference type="Gene3D" id="3.30.200.20">
    <property type="entry name" value="Phosphorylase Kinase, domain 1"/>
    <property type="match status" value="1"/>
</dbReference>
<evidence type="ECO:0000256" key="3">
    <source>
        <dbReference type="ARBA" id="ARBA00022840"/>
    </source>
</evidence>
<evidence type="ECO:0000256" key="6">
    <source>
        <dbReference type="SAM" id="MobiDB-lite"/>
    </source>
</evidence>
<dbReference type="GO" id="GO:0005634">
    <property type="term" value="C:nucleus"/>
    <property type="evidence" value="ECO:0007669"/>
    <property type="project" value="TreeGrafter"/>
</dbReference>
<dbReference type="GO" id="GO:0000082">
    <property type="term" value="P:G1/S transition of mitotic cell cycle"/>
    <property type="evidence" value="ECO:0007669"/>
    <property type="project" value="TreeGrafter"/>
</dbReference>
<sequence length="394" mass="42976">MYNMADSNNWKASIKATERFENIEKIQKVAPQINAFSIEVAAFQNSNSKEEYLHAINLAALPPVQQPSSPTTQPAPAPSPPDHLPSTATPGKRIGLHQSCHYIASGITSEVYRTSDSTIALKVIINTNIPPHNPRREAKILESLSHKNIIPLIGAFTDPLTSDFVLSFPYQPSALSSVPLPLSPSLVLPIFTSLFSALSYLHSQSIIHRDVKPSAVLLSATYQVCLSDFGTAWHPALSASDEPARGKILDVGTGPYRAPETLFGNAGYGPEVDIWAAGCTLAECLAGETLFTCPPSHEDGNQLALISSIFRTLGTPTRETWPEAEGFNTPPFNYMVYEGKKWEELLKGVEKRWKGVVQGCIKYESRSRMKAEEVVRLLEGWNDEAGSSKASASI</sequence>
<protein>
    <recommendedName>
        <fullName evidence="1">cyclin-dependent kinase</fullName>
        <ecNumber evidence="1">2.7.11.22</ecNumber>
    </recommendedName>
</protein>
<dbReference type="GO" id="GO:0010468">
    <property type="term" value="P:regulation of gene expression"/>
    <property type="evidence" value="ECO:0007669"/>
    <property type="project" value="TreeGrafter"/>
</dbReference>
<keyword evidence="2" id="KW-0547">Nucleotide-binding</keyword>
<dbReference type="GO" id="GO:0030332">
    <property type="term" value="F:cyclin binding"/>
    <property type="evidence" value="ECO:0007669"/>
    <property type="project" value="TreeGrafter"/>
</dbReference>
<evidence type="ECO:0000256" key="1">
    <source>
        <dbReference type="ARBA" id="ARBA00012425"/>
    </source>
</evidence>
<keyword evidence="9" id="KW-1185">Reference proteome</keyword>